<organism evidence="2 3">
    <name type="scientific">Candidatus Woesebacteria bacterium RIFCSPLOWO2_01_FULL_39_25</name>
    <dbReference type="NCBI Taxonomy" id="1802521"/>
    <lineage>
        <taxon>Bacteria</taxon>
        <taxon>Candidatus Woeseibacteriota</taxon>
    </lineage>
</organism>
<evidence type="ECO:0000256" key="1">
    <source>
        <dbReference type="SAM" id="Phobius"/>
    </source>
</evidence>
<keyword evidence="1" id="KW-0812">Transmembrane</keyword>
<comment type="caution">
    <text evidence="2">The sequence shown here is derived from an EMBL/GenBank/DDBJ whole genome shotgun (WGS) entry which is preliminary data.</text>
</comment>
<dbReference type="EMBL" id="MGHH01000010">
    <property type="protein sequence ID" value="OGM64366.1"/>
    <property type="molecule type" value="Genomic_DNA"/>
</dbReference>
<evidence type="ECO:0000313" key="3">
    <source>
        <dbReference type="Proteomes" id="UP000176725"/>
    </source>
</evidence>
<feature type="transmembrane region" description="Helical" evidence="1">
    <location>
        <begin position="349"/>
        <end position="365"/>
    </location>
</feature>
<proteinExistence type="predicted"/>
<keyword evidence="1" id="KW-0472">Membrane</keyword>
<feature type="transmembrane region" description="Helical" evidence="1">
    <location>
        <begin position="67"/>
        <end position="87"/>
    </location>
</feature>
<reference evidence="2 3" key="1">
    <citation type="journal article" date="2016" name="Nat. Commun.">
        <title>Thousands of microbial genomes shed light on interconnected biogeochemical processes in an aquifer system.</title>
        <authorList>
            <person name="Anantharaman K."/>
            <person name="Brown C.T."/>
            <person name="Hug L.A."/>
            <person name="Sharon I."/>
            <person name="Castelle C.J."/>
            <person name="Probst A.J."/>
            <person name="Thomas B.C."/>
            <person name="Singh A."/>
            <person name="Wilkins M.J."/>
            <person name="Karaoz U."/>
            <person name="Brodie E.L."/>
            <person name="Williams K.H."/>
            <person name="Hubbard S.S."/>
            <person name="Banfield J.F."/>
        </authorList>
    </citation>
    <scope>NUCLEOTIDE SEQUENCE [LARGE SCALE GENOMIC DNA]</scope>
</reference>
<feature type="transmembrane region" description="Helical" evidence="1">
    <location>
        <begin position="235"/>
        <end position="256"/>
    </location>
</feature>
<name>A0A1F8BJW8_9BACT</name>
<dbReference type="AlphaFoldDB" id="A0A1F8BJW8"/>
<evidence type="ECO:0000313" key="2">
    <source>
        <dbReference type="EMBL" id="OGM64366.1"/>
    </source>
</evidence>
<feature type="transmembrane region" description="Helical" evidence="1">
    <location>
        <begin position="124"/>
        <end position="142"/>
    </location>
</feature>
<feature type="transmembrane region" description="Helical" evidence="1">
    <location>
        <begin position="298"/>
        <end position="318"/>
    </location>
</feature>
<keyword evidence="1" id="KW-1133">Transmembrane helix</keyword>
<feature type="transmembrane region" description="Helical" evidence="1">
    <location>
        <begin position="196"/>
        <end position="215"/>
    </location>
</feature>
<protein>
    <recommendedName>
        <fullName evidence="4">Membrane protein 6-pyruvoyl-tetrahydropterin synthase-related domain-containing protein</fullName>
    </recommendedName>
</protein>
<sequence length="602" mass="69985">MYPSQTSLIPVIVSLSKFFIENGFTSIHRWYPYWYLGVPFRYLTGPVVPLSVYLLDSVFTHTSLFTIIIYLTLASLLTGIVGWAILINKINKGRMLGFVFALIYAIMPWKYFQAFYLDEASFVIARNFLPFCLILVWNLLGRNKAKEFIFASFSISFLFLINTSILPILIVGLVTVTLAKSFEKSRIKGLLVQLKLLSFLVVSSLLLVTFVWYTPNYWWTILTNPSLGGNPVYRVIYQLFNSLRFALPIFVAVFVVYFNYKFKEKLKIFTLVWLAVFIFLTVYRMLQDIDFWMDWTSWFFEIEIGVTLILSISIYPILKRFIYRNFKLIKESQIADDKTSNLSMRLNKYYLLLILIFLLPFYFVWRIHKLVGTQEVFTNKPPEIIKSVEKLSELAGGERVFISGSGVFWANSLYNLNQVRGGVDKVSIHPLWQHGAYQIREGNDSELTRLWLKSLGVEWVLVHGGRSSDYFKDFSNLDKWDKVGEMAWEGNGDRIYKIVDSGLVWGGNITLNQLPIAPQRGDDLNGLQQYIRLLEEKLPYEYSNARIEIADVSDFEFIIVLITFDKGWEAFNEKGNKLNVLRDSFGHMIVETLNSQKIFLHY</sequence>
<dbReference type="Proteomes" id="UP000176725">
    <property type="component" value="Unassembled WGS sequence"/>
</dbReference>
<feature type="transmembrane region" description="Helical" evidence="1">
    <location>
        <begin position="93"/>
        <end position="112"/>
    </location>
</feature>
<dbReference type="STRING" id="1802521.A2893_00670"/>
<gene>
    <name evidence="2" type="ORF">A2893_00670</name>
</gene>
<feature type="transmembrane region" description="Helical" evidence="1">
    <location>
        <begin position="268"/>
        <end position="286"/>
    </location>
</feature>
<feature type="transmembrane region" description="Helical" evidence="1">
    <location>
        <begin position="33"/>
        <end position="55"/>
    </location>
</feature>
<evidence type="ECO:0008006" key="4">
    <source>
        <dbReference type="Google" id="ProtNLM"/>
    </source>
</evidence>
<feature type="transmembrane region" description="Helical" evidence="1">
    <location>
        <begin position="148"/>
        <end position="176"/>
    </location>
</feature>
<accession>A0A1F8BJW8</accession>